<dbReference type="GeneID" id="9039657"/>
<dbReference type="Proteomes" id="UP000007800">
    <property type="component" value="Unassembled WGS sequence"/>
</dbReference>
<protein>
    <submittedName>
        <fullName evidence="1">Uncharacterized protein</fullName>
    </submittedName>
</protein>
<sequence>HERAVIESEKYAGKKLRKLQGSFQRHNFTNCDEAAEYLNSFPRKSALDAKWRLLEDCYELEEKEHSYAEEAK</sequence>
<accession>C5K761</accession>
<gene>
    <name evidence="1" type="ORF">Pmar_PMAR012373</name>
</gene>
<evidence type="ECO:0000313" key="2">
    <source>
        <dbReference type="Proteomes" id="UP000007800"/>
    </source>
</evidence>
<dbReference type="EMBL" id="GG671079">
    <property type="protein sequence ID" value="EER19396.1"/>
    <property type="molecule type" value="Genomic_DNA"/>
</dbReference>
<feature type="non-terminal residue" evidence="1">
    <location>
        <position position="72"/>
    </location>
</feature>
<reference evidence="1 2" key="1">
    <citation type="submission" date="2008-07" db="EMBL/GenBank/DDBJ databases">
        <authorList>
            <person name="El-Sayed N."/>
            <person name="Caler E."/>
            <person name="Inman J."/>
            <person name="Amedeo P."/>
            <person name="Hass B."/>
            <person name="Wortman J."/>
        </authorList>
    </citation>
    <scope>NUCLEOTIDE SEQUENCE [LARGE SCALE GENOMIC DNA]</scope>
    <source>
        <strain evidence="2">ATCC 50983 / TXsc</strain>
    </source>
</reference>
<keyword evidence="2" id="KW-1185">Reference proteome</keyword>
<evidence type="ECO:0000313" key="1">
    <source>
        <dbReference type="EMBL" id="EER19396.1"/>
    </source>
</evidence>
<feature type="non-terminal residue" evidence="1">
    <location>
        <position position="1"/>
    </location>
</feature>
<proteinExistence type="predicted"/>
<dbReference type="RefSeq" id="XP_002787600.1">
    <property type="nucleotide sequence ID" value="XM_002787554.1"/>
</dbReference>
<name>C5K761_PERM5</name>
<dbReference type="InParanoid" id="C5K761"/>
<dbReference type="AlphaFoldDB" id="C5K761"/>
<organism evidence="2">
    <name type="scientific">Perkinsus marinus (strain ATCC 50983 / TXsc)</name>
    <dbReference type="NCBI Taxonomy" id="423536"/>
    <lineage>
        <taxon>Eukaryota</taxon>
        <taxon>Sar</taxon>
        <taxon>Alveolata</taxon>
        <taxon>Perkinsozoa</taxon>
        <taxon>Perkinsea</taxon>
        <taxon>Perkinsida</taxon>
        <taxon>Perkinsidae</taxon>
        <taxon>Perkinsus</taxon>
    </lineage>
</organism>